<comment type="caution">
    <text evidence="2">The sequence shown here is derived from an EMBL/GenBank/DDBJ whole genome shotgun (WGS) entry which is preliminary data.</text>
</comment>
<feature type="region of interest" description="Disordered" evidence="1">
    <location>
        <begin position="73"/>
        <end position="96"/>
    </location>
</feature>
<sequence length="113" mass="12826">MTIPHSFGAGTQEERHQLPPPARACRCLNYRHVMDRDHRVVGAQMFMEPSLILFDLATMTWKQFLALQVRKRSHQSMKPPSFPGAKGAPPGRSDTFLGIPQRLLAGRVQERFS</sequence>
<gene>
    <name evidence="2" type="ORF">P7K49_026087</name>
</gene>
<proteinExistence type="predicted"/>
<dbReference type="EMBL" id="JASSZA010000012">
    <property type="protein sequence ID" value="KAK2097053.1"/>
    <property type="molecule type" value="Genomic_DNA"/>
</dbReference>
<keyword evidence="3" id="KW-1185">Reference proteome</keyword>
<dbReference type="Proteomes" id="UP001266305">
    <property type="component" value="Unassembled WGS sequence"/>
</dbReference>
<reference evidence="2 3" key="1">
    <citation type="submission" date="2023-05" db="EMBL/GenBank/DDBJ databases">
        <title>B98-5 Cell Line De Novo Hybrid Assembly: An Optical Mapping Approach.</title>
        <authorList>
            <person name="Kananen K."/>
            <person name="Auerbach J.A."/>
            <person name="Kautto E."/>
            <person name="Blachly J.S."/>
        </authorList>
    </citation>
    <scope>NUCLEOTIDE SEQUENCE [LARGE SCALE GENOMIC DNA]</scope>
    <source>
        <strain evidence="2">B95-8</strain>
        <tissue evidence="2">Cell line</tissue>
    </source>
</reference>
<evidence type="ECO:0000256" key="1">
    <source>
        <dbReference type="SAM" id="MobiDB-lite"/>
    </source>
</evidence>
<accession>A0ABQ9UJ06</accession>
<organism evidence="2 3">
    <name type="scientific">Saguinus oedipus</name>
    <name type="common">Cotton-top tamarin</name>
    <name type="synonym">Oedipomidas oedipus</name>
    <dbReference type="NCBI Taxonomy" id="9490"/>
    <lineage>
        <taxon>Eukaryota</taxon>
        <taxon>Metazoa</taxon>
        <taxon>Chordata</taxon>
        <taxon>Craniata</taxon>
        <taxon>Vertebrata</taxon>
        <taxon>Euteleostomi</taxon>
        <taxon>Mammalia</taxon>
        <taxon>Eutheria</taxon>
        <taxon>Euarchontoglires</taxon>
        <taxon>Primates</taxon>
        <taxon>Haplorrhini</taxon>
        <taxon>Platyrrhini</taxon>
        <taxon>Cebidae</taxon>
        <taxon>Callitrichinae</taxon>
        <taxon>Saguinus</taxon>
    </lineage>
</organism>
<evidence type="ECO:0000313" key="2">
    <source>
        <dbReference type="EMBL" id="KAK2097053.1"/>
    </source>
</evidence>
<evidence type="ECO:0000313" key="3">
    <source>
        <dbReference type="Proteomes" id="UP001266305"/>
    </source>
</evidence>
<name>A0ABQ9UJ06_SAGOE</name>
<protein>
    <submittedName>
        <fullName evidence="2">Uncharacterized protein</fullName>
    </submittedName>
</protein>